<dbReference type="AlphaFoldDB" id="A0A398CV55"/>
<evidence type="ECO:0008006" key="4">
    <source>
        <dbReference type="Google" id="ProtNLM"/>
    </source>
</evidence>
<organism evidence="2 3">
    <name type="scientific">Cohnella faecalis</name>
    <dbReference type="NCBI Taxonomy" id="2315694"/>
    <lineage>
        <taxon>Bacteria</taxon>
        <taxon>Bacillati</taxon>
        <taxon>Bacillota</taxon>
        <taxon>Bacilli</taxon>
        <taxon>Bacillales</taxon>
        <taxon>Paenibacillaceae</taxon>
        <taxon>Cohnella</taxon>
    </lineage>
</organism>
<reference evidence="2 3" key="1">
    <citation type="submission" date="2018-09" db="EMBL/GenBank/DDBJ databases">
        <title>Cohnella cavernae sp. nov., isolated from a karst cave.</title>
        <authorList>
            <person name="Zhu H."/>
        </authorList>
    </citation>
    <scope>NUCLEOTIDE SEQUENCE [LARGE SCALE GENOMIC DNA]</scope>
    <source>
        <strain evidence="2 3">K2E09-144</strain>
    </source>
</reference>
<comment type="caution">
    <text evidence="2">The sequence shown here is derived from an EMBL/GenBank/DDBJ whole genome shotgun (WGS) entry which is preliminary data.</text>
</comment>
<dbReference type="PANTHER" id="PTHR43293:SF3">
    <property type="entry name" value="CHOLESTEROL RING-CLEAVING HYDROLASE IPDB SUBUNIT"/>
    <property type="match status" value="1"/>
</dbReference>
<dbReference type="GO" id="GO:0008410">
    <property type="term" value="F:CoA-transferase activity"/>
    <property type="evidence" value="ECO:0007669"/>
    <property type="project" value="InterPro"/>
</dbReference>
<accession>A0A398CV55</accession>
<keyword evidence="3" id="KW-1185">Reference proteome</keyword>
<dbReference type="SMART" id="SM00882">
    <property type="entry name" value="CoA_trans"/>
    <property type="match status" value="1"/>
</dbReference>
<dbReference type="Gene3D" id="3.40.1080.10">
    <property type="entry name" value="Glutaconate Coenzyme A-transferase"/>
    <property type="match status" value="1"/>
</dbReference>
<dbReference type="EMBL" id="QXJM01000015">
    <property type="protein sequence ID" value="RIE05169.1"/>
    <property type="molecule type" value="Genomic_DNA"/>
</dbReference>
<evidence type="ECO:0000256" key="1">
    <source>
        <dbReference type="ARBA" id="ARBA00007047"/>
    </source>
</evidence>
<dbReference type="RefSeq" id="WP_119147549.1">
    <property type="nucleotide sequence ID" value="NZ_JBHSOV010000044.1"/>
</dbReference>
<evidence type="ECO:0000313" key="3">
    <source>
        <dbReference type="Proteomes" id="UP000266340"/>
    </source>
</evidence>
<name>A0A398CV55_9BACL</name>
<dbReference type="PANTHER" id="PTHR43293">
    <property type="entry name" value="ACETATE COA-TRANSFERASE YDIF"/>
    <property type="match status" value="1"/>
</dbReference>
<dbReference type="InterPro" id="IPR037171">
    <property type="entry name" value="NagB/RpiA_transferase-like"/>
</dbReference>
<dbReference type="InterPro" id="IPR004165">
    <property type="entry name" value="CoA_trans_fam_I"/>
</dbReference>
<protein>
    <recommendedName>
        <fullName evidence="4">CoA-transferase</fullName>
    </recommendedName>
</protein>
<sequence>MISASELYLICSLARELRDGEAIAVGNHSPIPAAAALLAKELHAPNASVYILGQPDWPFEGTKEFFDWMQRGGADVFFLSGAQIDRYGNINLQAIGDYRTPKVRLPGGAGAAVVYSVCRRILLFKTEHSVKGFPDELDFRTAASRSGPGVFRRGSLAGVFTPLGTLRPAGTDGALKLSSVAQGVSPETVRANTGFELQAEAEVSETASPTNEERRVLREVVRERLRLIYPEYAASLTGF</sequence>
<proteinExistence type="inferred from homology"/>
<evidence type="ECO:0000313" key="2">
    <source>
        <dbReference type="EMBL" id="RIE05169.1"/>
    </source>
</evidence>
<dbReference type="OrthoDB" id="9805230at2"/>
<dbReference type="SUPFAM" id="SSF100950">
    <property type="entry name" value="NagB/RpiA/CoA transferase-like"/>
    <property type="match status" value="1"/>
</dbReference>
<comment type="similarity">
    <text evidence="1">Belongs to the 3-oxoacid CoA-transferase subunit B family.</text>
</comment>
<gene>
    <name evidence="2" type="ORF">D3H35_02025</name>
</gene>
<dbReference type="Proteomes" id="UP000266340">
    <property type="component" value="Unassembled WGS sequence"/>
</dbReference>
<dbReference type="Pfam" id="PF01144">
    <property type="entry name" value="CoA_trans"/>
    <property type="match status" value="1"/>
</dbReference>